<evidence type="ECO:0000256" key="1">
    <source>
        <dbReference type="SAM" id="MobiDB-lite"/>
    </source>
</evidence>
<name>A0A239CCX5_9ACTN</name>
<feature type="compositionally biased region" description="Basic and acidic residues" evidence="1">
    <location>
        <begin position="45"/>
        <end position="55"/>
    </location>
</feature>
<gene>
    <name evidence="2" type="ORF">SAMN05216276_1005139</name>
</gene>
<keyword evidence="3" id="KW-1185">Reference proteome</keyword>
<dbReference type="AlphaFoldDB" id="A0A239CCX5"/>
<accession>A0A239CCX5</accession>
<reference evidence="2 3" key="1">
    <citation type="submission" date="2017-06" db="EMBL/GenBank/DDBJ databases">
        <authorList>
            <person name="Kim H.J."/>
            <person name="Triplett B.A."/>
        </authorList>
    </citation>
    <scope>NUCLEOTIDE SEQUENCE [LARGE SCALE GENOMIC DNA]</scope>
    <source>
        <strain evidence="2 3">CGMCC 4.2132</strain>
    </source>
</reference>
<protein>
    <submittedName>
        <fullName evidence="2">Uncharacterized protein</fullName>
    </submittedName>
</protein>
<proteinExistence type="predicted"/>
<organism evidence="2 3">
    <name type="scientific">Streptosporangium subroseum</name>
    <dbReference type="NCBI Taxonomy" id="106412"/>
    <lineage>
        <taxon>Bacteria</taxon>
        <taxon>Bacillati</taxon>
        <taxon>Actinomycetota</taxon>
        <taxon>Actinomycetes</taxon>
        <taxon>Streptosporangiales</taxon>
        <taxon>Streptosporangiaceae</taxon>
        <taxon>Streptosporangium</taxon>
    </lineage>
</organism>
<dbReference type="Proteomes" id="UP000198282">
    <property type="component" value="Unassembled WGS sequence"/>
</dbReference>
<dbReference type="EMBL" id="FZOD01000005">
    <property type="protein sequence ID" value="SNS18096.1"/>
    <property type="molecule type" value="Genomic_DNA"/>
</dbReference>
<evidence type="ECO:0000313" key="2">
    <source>
        <dbReference type="EMBL" id="SNS18096.1"/>
    </source>
</evidence>
<evidence type="ECO:0000313" key="3">
    <source>
        <dbReference type="Proteomes" id="UP000198282"/>
    </source>
</evidence>
<sequence>MRPPHELPYEPAPFVLPVRGDQFDLSGGEPHLGDAQFLVEERRGGDDPVAVDHHGAGRPAGVGIRHDQPVVEGVVGLAPFGEERTDLLDVRRARLSQDEAVGQRDGR</sequence>
<feature type="region of interest" description="Disordered" evidence="1">
    <location>
        <begin position="45"/>
        <end position="64"/>
    </location>
</feature>